<evidence type="ECO:0000256" key="3">
    <source>
        <dbReference type="ARBA" id="ARBA00022475"/>
    </source>
</evidence>
<dbReference type="EMBL" id="CP002903">
    <property type="protein sequence ID" value="AEJ61828.1"/>
    <property type="molecule type" value="Genomic_DNA"/>
</dbReference>
<dbReference type="GO" id="GO:0055085">
    <property type="term" value="P:transmembrane transport"/>
    <property type="evidence" value="ECO:0007669"/>
    <property type="project" value="InterPro"/>
</dbReference>
<dbReference type="InterPro" id="IPR000515">
    <property type="entry name" value="MetI-like"/>
</dbReference>
<keyword evidence="4 7" id="KW-0812">Transmembrane</keyword>
<dbReference type="PROSITE" id="PS50928">
    <property type="entry name" value="ABC_TM1"/>
    <property type="match status" value="1"/>
</dbReference>
<evidence type="ECO:0000256" key="4">
    <source>
        <dbReference type="ARBA" id="ARBA00022692"/>
    </source>
</evidence>
<evidence type="ECO:0000256" key="5">
    <source>
        <dbReference type="ARBA" id="ARBA00022989"/>
    </source>
</evidence>
<reference evidence="9 10" key="1">
    <citation type="submission" date="2011-06" db="EMBL/GenBank/DDBJ databases">
        <title>The complete genome of Spirochaeta thermophila DSM 6578.</title>
        <authorList>
            <consortium name="US DOE Joint Genome Institute (JGI-PGF)"/>
            <person name="Lucas S."/>
            <person name="Lapidus A."/>
            <person name="Bruce D."/>
            <person name="Goodwin L."/>
            <person name="Pitluck S."/>
            <person name="Peters L."/>
            <person name="Kyrpides N."/>
            <person name="Mavromatis K."/>
            <person name="Ivanova N."/>
            <person name="Mikailova N."/>
            <person name="Pagani I."/>
            <person name="Chertkov O."/>
            <person name="Detter J.C."/>
            <person name="Tapia R."/>
            <person name="Han C."/>
            <person name="Land M."/>
            <person name="Hauser L."/>
            <person name="Markowitz V."/>
            <person name="Cheng J.-F."/>
            <person name="Hugenholtz P."/>
            <person name="Woyke T."/>
            <person name="Wu D."/>
            <person name="Spring S."/>
            <person name="Merkhoffer B."/>
            <person name="Schneider S."/>
            <person name="Klenk H.-P."/>
            <person name="Eisen J.A."/>
        </authorList>
    </citation>
    <scope>NUCLEOTIDE SEQUENCE [LARGE SCALE GENOMIC DNA]</scope>
    <source>
        <strain evidence="10">ATCC 700085 / DSM 6578 / Z-1203</strain>
    </source>
</reference>
<feature type="transmembrane region" description="Helical" evidence="7">
    <location>
        <begin position="255"/>
        <end position="273"/>
    </location>
</feature>
<dbReference type="Gene3D" id="1.10.3720.10">
    <property type="entry name" value="MetI-like"/>
    <property type="match status" value="1"/>
</dbReference>
<dbReference type="SUPFAM" id="SSF161098">
    <property type="entry name" value="MetI-like"/>
    <property type="match status" value="1"/>
</dbReference>
<evidence type="ECO:0000256" key="2">
    <source>
        <dbReference type="ARBA" id="ARBA00022448"/>
    </source>
</evidence>
<evidence type="ECO:0000256" key="6">
    <source>
        <dbReference type="ARBA" id="ARBA00023136"/>
    </source>
</evidence>
<dbReference type="Proteomes" id="UP000007254">
    <property type="component" value="Chromosome"/>
</dbReference>
<evidence type="ECO:0000256" key="7">
    <source>
        <dbReference type="RuleBase" id="RU363032"/>
    </source>
</evidence>
<dbReference type="STRING" id="869211.Spith_1567"/>
<dbReference type="OrthoDB" id="9787837at2"/>
<feature type="domain" description="ABC transmembrane type-1" evidence="8">
    <location>
        <begin position="85"/>
        <end position="274"/>
    </location>
</feature>
<keyword evidence="2 7" id="KW-0813">Transport</keyword>
<evidence type="ECO:0000313" key="10">
    <source>
        <dbReference type="Proteomes" id="UP000007254"/>
    </source>
</evidence>
<feature type="transmembrane region" description="Helical" evidence="7">
    <location>
        <begin position="154"/>
        <end position="174"/>
    </location>
</feature>
<dbReference type="InterPro" id="IPR035906">
    <property type="entry name" value="MetI-like_sf"/>
</dbReference>
<evidence type="ECO:0000259" key="8">
    <source>
        <dbReference type="PROSITE" id="PS50928"/>
    </source>
</evidence>
<evidence type="ECO:0000256" key="1">
    <source>
        <dbReference type="ARBA" id="ARBA00004651"/>
    </source>
</evidence>
<feature type="transmembrane region" description="Helical" evidence="7">
    <location>
        <begin position="89"/>
        <end position="108"/>
    </location>
</feature>
<protein>
    <submittedName>
        <fullName evidence="9">ABC-type transporter, integral membrane subunit</fullName>
    </submittedName>
</protein>
<evidence type="ECO:0000313" key="9">
    <source>
        <dbReference type="EMBL" id="AEJ61828.1"/>
    </source>
</evidence>
<dbReference type="GO" id="GO:0005886">
    <property type="term" value="C:plasma membrane"/>
    <property type="evidence" value="ECO:0007669"/>
    <property type="project" value="UniProtKB-SubCell"/>
</dbReference>
<comment type="subcellular location">
    <subcellularLocation>
        <location evidence="1 7">Cell membrane</location>
        <topology evidence="1 7">Multi-pass membrane protein</topology>
    </subcellularLocation>
</comment>
<dbReference type="Pfam" id="PF00528">
    <property type="entry name" value="BPD_transp_1"/>
    <property type="match status" value="1"/>
</dbReference>
<keyword evidence="6 7" id="KW-0472">Membrane</keyword>
<dbReference type="PANTHER" id="PTHR43744">
    <property type="entry name" value="ABC TRANSPORTER PERMEASE PROTEIN MG189-RELATED-RELATED"/>
    <property type="match status" value="1"/>
</dbReference>
<keyword evidence="10" id="KW-1185">Reference proteome</keyword>
<gene>
    <name evidence="9" type="ordered locus">Spith_1567</name>
</gene>
<proteinExistence type="inferred from homology"/>
<keyword evidence="3" id="KW-1003">Cell membrane</keyword>
<comment type="similarity">
    <text evidence="7">Belongs to the binding-protein-dependent transport system permease family.</text>
</comment>
<organism evidence="9 10">
    <name type="scientific">Winmispira thermophila (strain ATCC 700085 / DSM 6578 / Z-1203)</name>
    <name type="common">Spirochaeta thermophila</name>
    <dbReference type="NCBI Taxonomy" id="869211"/>
    <lineage>
        <taxon>Bacteria</taxon>
        <taxon>Pseudomonadati</taxon>
        <taxon>Spirochaetota</taxon>
        <taxon>Spirochaetia</taxon>
        <taxon>Winmispirales</taxon>
        <taxon>Winmispiraceae</taxon>
        <taxon>Winmispira</taxon>
    </lineage>
</organism>
<sequence>MFIRKQYGIIRDHDLRSPVVLLGYIGLTLLCVFFVVVAFGPILWLFFASFKDIREFVREPTFLPRSFDLGKFVKTWNDLKFVRYYRNSLISVTGCVISAVFFNGLLAYALSKVRPRGAKLVFSLVLWSLLIPPTTSIVPLFMNIVRLGMVGTFFPIWFSFGANAFYVILFKNFFDTIPQSLIEASRLDGCNELQIFQKVVLPLSRPIVMVVVIYAVNAAWSDFLLPYLVLTNSGLETVMVRLFQFRGSYTTEVDILRAIVFAVIPPVVLFVLFQKQITEMAAHSGIKG</sequence>
<dbReference type="PANTHER" id="PTHR43744:SF6">
    <property type="entry name" value="ABC TRANSPORTER PERMEASE PROTEIN YESQ-RELATED"/>
    <property type="match status" value="1"/>
</dbReference>
<keyword evidence="5 7" id="KW-1133">Transmembrane helix</keyword>
<accession>G0GAT2</accession>
<dbReference type="KEGG" id="stq:Spith_1567"/>
<name>G0GAT2_WINT7</name>
<feature type="transmembrane region" description="Helical" evidence="7">
    <location>
        <begin position="120"/>
        <end position="142"/>
    </location>
</feature>
<dbReference type="AlphaFoldDB" id="G0GAT2"/>
<dbReference type="HOGENOM" id="CLU_016047_1_1_12"/>
<dbReference type="RefSeq" id="WP_014625158.1">
    <property type="nucleotide sequence ID" value="NC_017583.1"/>
</dbReference>
<dbReference type="CDD" id="cd06261">
    <property type="entry name" value="TM_PBP2"/>
    <property type="match status" value="1"/>
</dbReference>
<feature type="transmembrane region" description="Helical" evidence="7">
    <location>
        <begin position="21"/>
        <end position="47"/>
    </location>
</feature>